<organism evidence="2 3">
    <name type="scientific">Meganyctiphanes norvegica</name>
    <name type="common">Northern krill</name>
    <name type="synonym">Thysanopoda norvegica</name>
    <dbReference type="NCBI Taxonomy" id="48144"/>
    <lineage>
        <taxon>Eukaryota</taxon>
        <taxon>Metazoa</taxon>
        <taxon>Ecdysozoa</taxon>
        <taxon>Arthropoda</taxon>
        <taxon>Crustacea</taxon>
        <taxon>Multicrustacea</taxon>
        <taxon>Malacostraca</taxon>
        <taxon>Eumalacostraca</taxon>
        <taxon>Eucarida</taxon>
        <taxon>Euphausiacea</taxon>
        <taxon>Euphausiidae</taxon>
        <taxon>Meganyctiphanes</taxon>
    </lineage>
</organism>
<sequence>MTNYRPISILSSINKFFEKILHSRLTKYIDDFKLLYEYQFGFRKNHSTELALIEIVDQIRMSLDENKITCGIFVDLSKAFDTVDHEILIGKLEHYGIRGKTLELICSYLQNRRQYTLIDNCKSKTKFVDCGVPQGSVLGPLFFIIFINDLPNCCSQGNFRIFADDTNVFFHANNIEDLIIAARHIMIELNSWFAINKLTLNASKSSFSVFKSPHKKIHNIPDSIDFLNQKIERTSSIKFLGMILDENLTFDLHINEVCNKLKSLFHVFYGIRNFLSKENIKTIYYALIYSRIKYGIAIYGQAGATKIHKIQVLQNKLLKVLAGIFLDIPQINFIMNLVC</sequence>
<evidence type="ECO:0000259" key="1">
    <source>
        <dbReference type="PROSITE" id="PS50878"/>
    </source>
</evidence>
<feature type="non-terminal residue" evidence="2">
    <location>
        <position position="339"/>
    </location>
</feature>
<dbReference type="GO" id="GO:0071897">
    <property type="term" value="P:DNA biosynthetic process"/>
    <property type="evidence" value="ECO:0007669"/>
    <property type="project" value="UniProtKB-ARBA"/>
</dbReference>
<gene>
    <name evidence="2" type="ORF">MNOR_LOCUS29894</name>
</gene>
<protein>
    <recommendedName>
        <fullName evidence="1">Reverse transcriptase domain-containing protein</fullName>
    </recommendedName>
</protein>
<dbReference type="EMBL" id="CAXKWB010035509">
    <property type="protein sequence ID" value="CAL4146624.1"/>
    <property type="molecule type" value="Genomic_DNA"/>
</dbReference>
<dbReference type="Pfam" id="PF00078">
    <property type="entry name" value="RVT_1"/>
    <property type="match status" value="1"/>
</dbReference>
<dbReference type="InterPro" id="IPR000477">
    <property type="entry name" value="RT_dom"/>
</dbReference>
<dbReference type="Proteomes" id="UP001497623">
    <property type="component" value="Unassembled WGS sequence"/>
</dbReference>
<accession>A0AAV2RZC1</accession>
<evidence type="ECO:0000313" key="3">
    <source>
        <dbReference type="Proteomes" id="UP001497623"/>
    </source>
</evidence>
<dbReference type="PANTHER" id="PTHR33332">
    <property type="entry name" value="REVERSE TRANSCRIPTASE DOMAIN-CONTAINING PROTEIN"/>
    <property type="match status" value="1"/>
</dbReference>
<comment type="caution">
    <text evidence="2">The sequence shown here is derived from an EMBL/GenBank/DDBJ whole genome shotgun (WGS) entry which is preliminary data.</text>
</comment>
<dbReference type="PROSITE" id="PS50878">
    <property type="entry name" value="RT_POL"/>
    <property type="match status" value="1"/>
</dbReference>
<keyword evidence="3" id="KW-1185">Reference proteome</keyword>
<reference evidence="2 3" key="1">
    <citation type="submission" date="2024-05" db="EMBL/GenBank/DDBJ databases">
        <authorList>
            <person name="Wallberg A."/>
        </authorList>
    </citation>
    <scope>NUCLEOTIDE SEQUENCE [LARGE SCALE GENOMIC DNA]</scope>
</reference>
<dbReference type="CDD" id="cd01650">
    <property type="entry name" value="RT_nLTR_like"/>
    <property type="match status" value="1"/>
</dbReference>
<evidence type="ECO:0000313" key="2">
    <source>
        <dbReference type="EMBL" id="CAL4146624.1"/>
    </source>
</evidence>
<dbReference type="SUPFAM" id="SSF56672">
    <property type="entry name" value="DNA/RNA polymerases"/>
    <property type="match status" value="1"/>
</dbReference>
<feature type="domain" description="Reverse transcriptase" evidence="1">
    <location>
        <begin position="1"/>
        <end position="244"/>
    </location>
</feature>
<name>A0AAV2RZC1_MEGNR</name>
<dbReference type="InterPro" id="IPR043502">
    <property type="entry name" value="DNA/RNA_pol_sf"/>
</dbReference>
<dbReference type="AlphaFoldDB" id="A0AAV2RZC1"/>
<proteinExistence type="predicted"/>